<feature type="compositionally biased region" description="Basic and acidic residues" evidence="1">
    <location>
        <begin position="84"/>
        <end position="93"/>
    </location>
</feature>
<evidence type="ECO:0000313" key="3">
    <source>
        <dbReference type="Proteomes" id="UP000602510"/>
    </source>
</evidence>
<name>A0A833TB26_PHYIN</name>
<dbReference type="AlphaFoldDB" id="A0A833TB26"/>
<comment type="caution">
    <text evidence="2">The sequence shown here is derived from an EMBL/GenBank/DDBJ whole genome shotgun (WGS) entry which is preliminary data.</text>
</comment>
<evidence type="ECO:0000256" key="1">
    <source>
        <dbReference type="SAM" id="MobiDB-lite"/>
    </source>
</evidence>
<keyword evidence="3" id="KW-1185">Reference proteome</keyword>
<feature type="compositionally biased region" description="Polar residues" evidence="1">
    <location>
        <begin position="56"/>
        <end position="67"/>
    </location>
</feature>
<reference evidence="2" key="1">
    <citation type="submission" date="2020-04" db="EMBL/GenBank/DDBJ databases">
        <title>Hybrid Assembly of Korean Phytophthora infestans isolates.</title>
        <authorList>
            <person name="Prokchorchik M."/>
            <person name="Lee Y."/>
            <person name="Seo J."/>
            <person name="Cho J.-H."/>
            <person name="Park Y.-E."/>
            <person name="Jang D.-C."/>
            <person name="Im J.-S."/>
            <person name="Choi J.-G."/>
            <person name="Park H.-J."/>
            <person name="Lee G.-B."/>
            <person name="Lee Y.-G."/>
            <person name="Hong S.-Y."/>
            <person name="Cho K."/>
            <person name="Sohn K.H."/>
        </authorList>
    </citation>
    <scope>NUCLEOTIDE SEQUENCE</scope>
    <source>
        <strain evidence="2">KR_1_A1</strain>
    </source>
</reference>
<gene>
    <name evidence="2" type="ORF">GN244_ATG07415</name>
</gene>
<dbReference type="EMBL" id="WSZM01000147">
    <property type="protein sequence ID" value="KAF4040375.1"/>
    <property type="molecule type" value="Genomic_DNA"/>
</dbReference>
<protein>
    <submittedName>
        <fullName evidence="2">Uncharacterized protein</fullName>
    </submittedName>
</protein>
<feature type="region of interest" description="Disordered" evidence="1">
    <location>
        <begin position="55"/>
        <end position="93"/>
    </location>
</feature>
<accession>A0A833TB26</accession>
<evidence type="ECO:0000313" key="2">
    <source>
        <dbReference type="EMBL" id="KAF4040375.1"/>
    </source>
</evidence>
<organism evidence="2 3">
    <name type="scientific">Phytophthora infestans</name>
    <name type="common">Potato late blight agent</name>
    <name type="synonym">Botrytis infestans</name>
    <dbReference type="NCBI Taxonomy" id="4787"/>
    <lineage>
        <taxon>Eukaryota</taxon>
        <taxon>Sar</taxon>
        <taxon>Stramenopiles</taxon>
        <taxon>Oomycota</taxon>
        <taxon>Peronosporomycetes</taxon>
        <taxon>Peronosporales</taxon>
        <taxon>Peronosporaceae</taxon>
        <taxon>Phytophthora</taxon>
    </lineage>
</organism>
<sequence>MDAAVMEDRSLQLTTLEATRTRGRRRCRASCEAQALQNMYAILYMYLEKDVKSELSRSSTLDDSAQPGQRRGCWQLNRQPHLAPRTDARIDNG</sequence>
<proteinExistence type="predicted"/>
<dbReference type="Proteomes" id="UP000602510">
    <property type="component" value="Unassembled WGS sequence"/>
</dbReference>